<keyword evidence="1" id="KW-0472">Membrane</keyword>
<organism evidence="2 3">
    <name type="scientific">Knufia obscura</name>
    <dbReference type="NCBI Taxonomy" id="1635080"/>
    <lineage>
        <taxon>Eukaryota</taxon>
        <taxon>Fungi</taxon>
        <taxon>Dikarya</taxon>
        <taxon>Ascomycota</taxon>
        <taxon>Pezizomycotina</taxon>
        <taxon>Eurotiomycetes</taxon>
        <taxon>Chaetothyriomycetidae</taxon>
        <taxon>Chaetothyriales</taxon>
        <taxon>Trichomeriaceae</taxon>
        <taxon>Knufia</taxon>
    </lineage>
</organism>
<keyword evidence="1" id="KW-1133">Transmembrane helix</keyword>
<keyword evidence="1" id="KW-0812">Transmembrane</keyword>
<accession>A0ABR0RUP9</accession>
<dbReference type="InterPro" id="IPR025363">
    <property type="entry name" value="DUF4267"/>
</dbReference>
<gene>
    <name evidence="2" type="ORF">PMZ80_003607</name>
</gene>
<evidence type="ECO:0008006" key="4">
    <source>
        <dbReference type="Google" id="ProtNLM"/>
    </source>
</evidence>
<dbReference type="RefSeq" id="XP_064732416.1">
    <property type="nucleotide sequence ID" value="XM_064872036.1"/>
</dbReference>
<dbReference type="Proteomes" id="UP001334248">
    <property type="component" value="Unassembled WGS sequence"/>
</dbReference>
<sequence>MARAPILTLLSSIFATTFIAFGINAMLNPSSALSFFNWEYPVPTHNPNPNKRIIDGMLLIYGVRDIFMGVSMYVAAWYGHTRILGGIVMGASAVAFADGWVCRVVNVGMLDSGEWNHWGNAPVVGLVGGLLVGGMAW</sequence>
<comment type="caution">
    <text evidence="2">The sequence shown here is derived from an EMBL/GenBank/DDBJ whole genome shotgun (WGS) entry which is preliminary data.</text>
</comment>
<name>A0ABR0RUP9_9EURO</name>
<evidence type="ECO:0000313" key="2">
    <source>
        <dbReference type="EMBL" id="KAK5944326.1"/>
    </source>
</evidence>
<dbReference type="Pfam" id="PF14087">
    <property type="entry name" value="DUF4267"/>
    <property type="match status" value="1"/>
</dbReference>
<feature type="transmembrane region" description="Helical" evidence="1">
    <location>
        <begin position="58"/>
        <end position="76"/>
    </location>
</feature>
<feature type="transmembrane region" description="Helical" evidence="1">
    <location>
        <begin position="83"/>
        <end position="106"/>
    </location>
</feature>
<evidence type="ECO:0000256" key="1">
    <source>
        <dbReference type="SAM" id="Phobius"/>
    </source>
</evidence>
<evidence type="ECO:0000313" key="3">
    <source>
        <dbReference type="Proteomes" id="UP001334248"/>
    </source>
</evidence>
<protein>
    <recommendedName>
        <fullName evidence="4">Integral membrane protein</fullName>
    </recommendedName>
</protein>
<reference evidence="2 3" key="1">
    <citation type="journal article" date="2023" name="Res Sq">
        <title>Genomic and morphological characterization of Knufia obscura isolated from the Mars 2020 spacecraft assembly facility.</title>
        <authorList>
            <person name="Chander A.M."/>
            <person name="Teixeira M.M."/>
            <person name="Singh N.K."/>
            <person name="Williams M.P."/>
            <person name="Parker C.W."/>
            <person name="Leo P."/>
            <person name="Stajich J.E."/>
            <person name="Torok T."/>
            <person name="Tighe S."/>
            <person name="Mason C.E."/>
            <person name="Venkateswaran K."/>
        </authorList>
    </citation>
    <scope>NUCLEOTIDE SEQUENCE [LARGE SCALE GENOMIC DNA]</scope>
    <source>
        <strain evidence="2 3">CCFEE 5817</strain>
    </source>
</reference>
<keyword evidence="3" id="KW-1185">Reference proteome</keyword>
<feature type="transmembrane region" description="Helical" evidence="1">
    <location>
        <begin position="118"/>
        <end position="136"/>
    </location>
</feature>
<dbReference type="EMBL" id="JAVHJV010000003">
    <property type="protein sequence ID" value="KAK5944326.1"/>
    <property type="molecule type" value="Genomic_DNA"/>
</dbReference>
<proteinExistence type="predicted"/>
<dbReference type="GeneID" id="89997056"/>